<dbReference type="InterPro" id="IPR041935">
    <property type="entry name" value="HetR_flap"/>
</dbReference>
<keyword evidence="7" id="KW-0010">Activator</keyword>
<accession>F4XV13</accession>
<dbReference type="Gene3D" id="6.10.250.2740">
    <property type="match status" value="1"/>
</dbReference>
<dbReference type="InterPro" id="IPR040949">
    <property type="entry name" value="HetR_C"/>
</dbReference>
<dbReference type="Gene3D" id="1.10.10.1670">
    <property type="entry name" value="HetR, flap domain"/>
    <property type="match status" value="1"/>
</dbReference>
<evidence type="ECO:0000313" key="10">
    <source>
        <dbReference type="EMBL" id="EGJ31536.1"/>
    </source>
</evidence>
<evidence type="ECO:0000256" key="8">
    <source>
        <dbReference type="ARBA" id="ARBA00023163"/>
    </source>
</evidence>
<proteinExistence type="predicted"/>
<gene>
    <name evidence="10" type="ORF">LYNGBM3L_38350</name>
</gene>
<evidence type="ECO:0000256" key="5">
    <source>
        <dbReference type="ARBA" id="ARBA00023125"/>
    </source>
</evidence>
<keyword evidence="4" id="KW-0805">Transcription regulation</keyword>
<evidence type="ECO:0000256" key="6">
    <source>
        <dbReference type="ARBA" id="ARBA00023157"/>
    </source>
</evidence>
<evidence type="ECO:0000313" key="11">
    <source>
        <dbReference type="Proteomes" id="UP000003959"/>
    </source>
</evidence>
<evidence type="ECO:0000256" key="3">
    <source>
        <dbReference type="ARBA" id="ARBA00022825"/>
    </source>
</evidence>
<dbReference type="GO" id="GO:0006508">
    <property type="term" value="P:proteolysis"/>
    <property type="evidence" value="ECO:0007669"/>
    <property type="project" value="UniProtKB-KW"/>
</dbReference>
<evidence type="ECO:0000256" key="4">
    <source>
        <dbReference type="ARBA" id="ARBA00023015"/>
    </source>
</evidence>
<sequence length="122" mass="14400">MSEALAEHIKRRLTYSGTVTRIDHTGGLPYYALTNAYYSPVDDKARTYTMIDETARYFRLMRNWAERQPQVMRGLEELDIPPEKINQAMEELDEIIRQWADRYHRDDGEPMVLQMVFGPKSE</sequence>
<keyword evidence="2" id="KW-0378">Hydrolase</keyword>
<dbReference type="Pfam" id="PF03574">
    <property type="entry name" value="Peptidase_S48"/>
    <property type="match status" value="1"/>
</dbReference>
<name>F4XV13_9CYAN</name>
<evidence type="ECO:0000256" key="7">
    <source>
        <dbReference type="ARBA" id="ARBA00023159"/>
    </source>
</evidence>
<dbReference type="EMBL" id="GL890937">
    <property type="protein sequence ID" value="EGJ31536.1"/>
    <property type="molecule type" value="Genomic_DNA"/>
</dbReference>
<dbReference type="HOGENOM" id="CLU_2024098_0_0_3"/>
<dbReference type="GO" id="GO:0003677">
    <property type="term" value="F:DNA binding"/>
    <property type="evidence" value="ECO:0007669"/>
    <property type="project" value="UniProtKB-KW"/>
</dbReference>
<evidence type="ECO:0000256" key="1">
    <source>
        <dbReference type="ARBA" id="ARBA00022670"/>
    </source>
</evidence>
<keyword evidence="1" id="KW-0645">Protease</keyword>
<feature type="domain" description="HetR C-terminal Hood" evidence="9">
    <location>
        <begin position="42"/>
        <end position="120"/>
    </location>
</feature>
<reference evidence="11" key="1">
    <citation type="journal article" date="2011" name="Proc. Natl. Acad. Sci. U.S.A.">
        <title>Genomic insights into the physiology and ecology of the marine filamentous cyanobacterium Lyngbya majuscula.</title>
        <authorList>
            <person name="Jones A.C."/>
            <person name="Monroe E.A."/>
            <person name="Podell S."/>
            <person name="Hess W.R."/>
            <person name="Klages S."/>
            <person name="Esquenazi E."/>
            <person name="Niessen S."/>
            <person name="Hoover H."/>
            <person name="Rothmann M."/>
            <person name="Lasken R.S."/>
            <person name="Yates J.R.III."/>
            <person name="Reinhardt R."/>
            <person name="Kube M."/>
            <person name="Burkart M.D."/>
            <person name="Allen E.E."/>
            <person name="Dorrestein P.C."/>
            <person name="Gerwick W.H."/>
            <person name="Gerwick L."/>
        </authorList>
    </citation>
    <scope>NUCLEOTIDE SEQUENCE [LARGE SCALE GENOMIC DNA]</scope>
    <source>
        <strain evidence="11">3L</strain>
    </source>
</reference>
<evidence type="ECO:0000259" key="9">
    <source>
        <dbReference type="Pfam" id="PF18460"/>
    </source>
</evidence>
<dbReference type="eggNOG" id="ENOG502Z96Q">
    <property type="taxonomic scope" value="Bacteria"/>
</dbReference>
<dbReference type="GO" id="GO:0043158">
    <property type="term" value="P:heterocyst development"/>
    <property type="evidence" value="ECO:0007669"/>
    <property type="project" value="InterPro"/>
</dbReference>
<dbReference type="Pfam" id="PF18460">
    <property type="entry name" value="HetR_C"/>
    <property type="match status" value="1"/>
</dbReference>
<organism evidence="10 11">
    <name type="scientific">Moorena producens 3L</name>
    <dbReference type="NCBI Taxonomy" id="489825"/>
    <lineage>
        <taxon>Bacteria</taxon>
        <taxon>Bacillati</taxon>
        <taxon>Cyanobacteriota</taxon>
        <taxon>Cyanophyceae</taxon>
        <taxon>Coleofasciculales</taxon>
        <taxon>Coleofasciculaceae</taxon>
        <taxon>Moorena</taxon>
    </lineage>
</organism>
<keyword evidence="6" id="KW-1015">Disulfide bond</keyword>
<keyword evidence="8" id="KW-0804">Transcription</keyword>
<keyword evidence="11" id="KW-1185">Reference proteome</keyword>
<dbReference type="Proteomes" id="UP000003959">
    <property type="component" value="Unassembled WGS sequence"/>
</dbReference>
<keyword evidence="5" id="KW-0238">DNA-binding</keyword>
<dbReference type="InterPro" id="IPR005319">
    <property type="entry name" value="Pept_S48_HetR"/>
</dbReference>
<dbReference type="GO" id="GO:0004252">
    <property type="term" value="F:serine-type endopeptidase activity"/>
    <property type="evidence" value="ECO:0007669"/>
    <property type="project" value="InterPro"/>
</dbReference>
<dbReference type="AlphaFoldDB" id="F4XV13"/>
<keyword evidence="3" id="KW-0720">Serine protease</keyword>
<protein>
    <submittedName>
        <fullName evidence="10">Peptidase family S48</fullName>
    </submittedName>
</protein>
<dbReference type="RefSeq" id="WP_008186646.1">
    <property type="nucleotide sequence ID" value="NZ_MKZR01000001.1"/>
</dbReference>
<evidence type="ECO:0000256" key="2">
    <source>
        <dbReference type="ARBA" id="ARBA00022801"/>
    </source>
</evidence>